<dbReference type="PANTHER" id="PTHR47893">
    <property type="entry name" value="REGULATORY PROTEIN PCHR"/>
    <property type="match status" value="1"/>
</dbReference>
<reference evidence="4 5" key="1">
    <citation type="submission" date="2019-10" db="EMBL/GenBank/DDBJ databases">
        <title>XDR Pseudomonas monteilii producing IMP-16 from LCR.</title>
        <authorList>
            <person name="Ballaben A."/>
            <person name="Doi Y."/>
        </authorList>
    </citation>
    <scope>NUCLEOTIDE SEQUENCE [LARGE SCALE GENOMIC DNA]</scope>
    <source>
        <strain evidence="4 5">597/14</strain>
    </source>
</reference>
<dbReference type="GO" id="GO:0043565">
    <property type="term" value="F:sequence-specific DNA binding"/>
    <property type="evidence" value="ECO:0007669"/>
    <property type="project" value="InterPro"/>
</dbReference>
<keyword evidence="2" id="KW-0804">Transcription</keyword>
<comment type="caution">
    <text evidence="4">The sequence shown here is derived from an EMBL/GenBank/DDBJ whole genome shotgun (WGS) entry which is preliminary data.</text>
</comment>
<evidence type="ECO:0000313" key="4">
    <source>
        <dbReference type="EMBL" id="MVF51957.1"/>
    </source>
</evidence>
<keyword evidence="1" id="KW-0805">Transcription regulation</keyword>
<name>A0A7X3F5R0_9PSED</name>
<evidence type="ECO:0000256" key="1">
    <source>
        <dbReference type="ARBA" id="ARBA00023015"/>
    </source>
</evidence>
<evidence type="ECO:0000313" key="5">
    <source>
        <dbReference type="Proteomes" id="UP000440965"/>
    </source>
</evidence>
<dbReference type="InterPro" id="IPR009057">
    <property type="entry name" value="Homeodomain-like_sf"/>
</dbReference>
<dbReference type="RefSeq" id="WP_156867907.1">
    <property type="nucleotide sequence ID" value="NZ_JACGDB010000003.1"/>
</dbReference>
<dbReference type="Gene3D" id="1.10.10.60">
    <property type="entry name" value="Homeodomain-like"/>
    <property type="match status" value="1"/>
</dbReference>
<protein>
    <submittedName>
        <fullName evidence="4">Helix-turn-helix transcriptional regulator</fullName>
    </submittedName>
</protein>
<dbReference type="SMART" id="SM00342">
    <property type="entry name" value="HTH_ARAC"/>
    <property type="match status" value="1"/>
</dbReference>
<dbReference type="SUPFAM" id="SSF46689">
    <property type="entry name" value="Homeodomain-like"/>
    <property type="match status" value="2"/>
</dbReference>
<dbReference type="Pfam" id="PF12833">
    <property type="entry name" value="HTH_18"/>
    <property type="match status" value="1"/>
</dbReference>
<dbReference type="PROSITE" id="PS01124">
    <property type="entry name" value="HTH_ARAC_FAMILY_2"/>
    <property type="match status" value="1"/>
</dbReference>
<dbReference type="PANTHER" id="PTHR47893:SF1">
    <property type="entry name" value="REGULATORY PROTEIN PCHR"/>
    <property type="match status" value="1"/>
</dbReference>
<sequence length="312" mass="34426">MKRVAYASVDLRRVAPDAPLQRLRAVPASAPQTLAIEDDLLLLRLDASHSGTGVQRTCELLGGPLLCLTFLEQGHVQYADRKGRCWRFEAGQSIAQLLHAPQQASRFRFGRGACGLHLLVGERTLRRYLGDQQAWRLLNCQGEAPLLQHATSRDACSHVQALATRLAQGQCAPLDTHLHVLNLLSHPLRQLAVSSQATPLLPAAQVKRLEQARQLLHDELDQPLTVALLCRRVGLSAAKLKQGFHALFDTTPYRMLLELRMRRALVLLQEGCQVAQVAYRVGYSHPSNFSAAFSGYFGFAPKEVGKRGAVPT</sequence>
<accession>A0A7X3F5R0</accession>
<dbReference type="InterPro" id="IPR053142">
    <property type="entry name" value="PchR_regulatory_protein"/>
</dbReference>
<dbReference type="InterPro" id="IPR018060">
    <property type="entry name" value="HTH_AraC"/>
</dbReference>
<dbReference type="GO" id="GO:0003700">
    <property type="term" value="F:DNA-binding transcription factor activity"/>
    <property type="evidence" value="ECO:0007669"/>
    <property type="project" value="InterPro"/>
</dbReference>
<evidence type="ECO:0000259" key="3">
    <source>
        <dbReference type="PROSITE" id="PS01124"/>
    </source>
</evidence>
<dbReference type="Proteomes" id="UP000440965">
    <property type="component" value="Unassembled WGS sequence"/>
</dbReference>
<evidence type="ECO:0000256" key="2">
    <source>
        <dbReference type="ARBA" id="ARBA00023163"/>
    </source>
</evidence>
<dbReference type="AlphaFoldDB" id="A0A7X3F5R0"/>
<organism evidence="4 5">
    <name type="scientific">Pseudomonas monteilii</name>
    <dbReference type="NCBI Taxonomy" id="76759"/>
    <lineage>
        <taxon>Bacteria</taxon>
        <taxon>Pseudomonadati</taxon>
        <taxon>Pseudomonadota</taxon>
        <taxon>Gammaproteobacteria</taxon>
        <taxon>Pseudomonadales</taxon>
        <taxon>Pseudomonadaceae</taxon>
        <taxon>Pseudomonas</taxon>
    </lineage>
</organism>
<dbReference type="EMBL" id="WEIK01000024">
    <property type="protein sequence ID" value="MVF51957.1"/>
    <property type="molecule type" value="Genomic_DNA"/>
</dbReference>
<feature type="domain" description="HTH araC/xylS-type" evidence="3">
    <location>
        <begin position="210"/>
        <end position="307"/>
    </location>
</feature>
<proteinExistence type="predicted"/>
<gene>
    <name evidence="4" type="ORF">F9Z43_22165</name>
</gene>